<reference evidence="3 4" key="1">
    <citation type="submission" date="2014-11" db="EMBL/GenBank/DDBJ databases">
        <title>Genetic blueprint of the zoonotic pathogen Toxocara canis.</title>
        <authorList>
            <person name="Zhu X.-Q."/>
            <person name="Korhonen P.K."/>
            <person name="Cai H."/>
            <person name="Young N.D."/>
            <person name="Nejsum P."/>
            <person name="von Samson-Himmelstjerna G."/>
            <person name="Boag P.R."/>
            <person name="Tan P."/>
            <person name="Li Q."/>
            <person name="Min J."/>
            <person name="Yang Y."/>
            <person name="Wang X."/>
            <person name="Fang X."/>
            <person name="Hall R.S."/>
            <person name="Hofmann A."/>
            <person name="Sternberg P.W."/>
            <person name="Jex A.R."/>
            <person name="Gasser R.B."/>
        </authorList>
    </citation>
    <scope>NUCLEOTIDE SEQUENCE [LARGE SCALE GENOMIC DNA]</scope>
    <source>
        <strain evidence="3">PN_DK_2014</strain>
    </source>
</reference>
<keyword evidence="2" id="KW-0472">Membrane</keyword>
<keyword evidence="4" id="KW-1185">Reference proteome</keyword>
<evidence type="ECO:0000256" key="2">
    <source>
        <dbReference type="SAM" id="Phobius"/>
    </source>
</evidence>
<organism evidence="3 4">
    <name type="scientific">Toxocara canis</name>
    <name type="common">Canine roundworm</name>
    <dbReference type="NCBI Taxonomy" id="6265"/>
    <lineage>
        <taxon>Eukaryota</taxon>
        <taxon>Metazoa</taxon>
        <taxon>Ecdysozoa</taxon>
        <taxon>Nematoda</taxon>
        <taxon>Chromadorea</taxon>
        <taxon>Rhabditida</taxon>
        <taxon>Spirurina</taxon>
        <taxon>Ascaridomorpha</taxon>
        <taxon>Ascaridoidea</taxon>
        <taxon>Toxocaridae</taxon>
        <taxon>Toxocara</taxon>
    </lineage>
</organism>
<gene>
    <name evidence="3" type="ORF">Tcan_03882</name>
</gene>
<keyword evidence="2" id="KW-0812">Transmembrane</keyword>
<dbReference type="AlphaFoldDB" id="A0A0B2UWI6"/>
<dbReference type="OMA" id="TIRIEMV"/>
<sequence>MMKGGDGSSMEDSYAQVAMEEVQKENDTRPTQPEQRVFSRESPNAKHLEKSMVHVLIISPLVLKPHLCCLGYISIHDAVFMIGTCELFIIALLALYFAPTVLNDGYLFFTTELEGYGNELGYLFVIGLFFSILVVVLLLIGAMYRSKLLLIPHIVWQITVLIIYGLLIYSVTIRIEMVSYKPSRNKIPFPSAIVIIIVLLTASLIDVWWTAIVVDAVFRMRKKSVKTSTDKVEETEEH</sequence>
<comment type="caution">
    <text evidence="3">The sequence shown here is derived from an EMBL/GenBank/DDBJ whole genome shotgun (WGS) entry which is preliminary data.</text>
</comment>
<feature type="region of interest" description="Disordered" evidence="1">
    <location>
        <begin position="1"/>
        <end position="43"/>
    </location>
</feature>
<proteinExistence type="predicted"/>
<feature type="transmembrane region" description="Helical" evidence="2">
    <location>
        <begin position="154"/>
        <end position="172"/>
    </location>
</feature>
<protein>
    <submittedName>
        <fullName evidence="3">Uncharacterized protein</fullName>
    </submittedName>
</protein>
<accession>A0A0B2UWI6</accession>
<evidence type="ECO:0000313" key="3">
    <source>
        <dbReference type="EMBL" id="KHN73728.1"/>
    </source>
</evidence>
<keyword evidence="2" id="KW-1133">Transmembrane helix</keyword>
<feature type="transmembrane region" description="Helical" evidence="2">
    <location>
        <begin position="80"/>
        <end position="102"/>
    </location>
</feature>
<dbReference type="OrthoDB" id="5815271at2759"/>
<dbReference type="Proteomes" id="UP000031036">
    <property type="component" value="Unassembled WGS sequence"/>
</dbReference>
<evidence type="ECO:0000313" key="4">
    <source>
        <dbReference type="Proteomes" id="UP000031036"/>
    </source>
</evidence>
<feature type="transmembrane region" description="Helical" evidence="2">
    <location>
        <begin position="122"/>
        <end position="142"/>
    </location>
</feature>
<feature type="transmembrane region" description="Helical" evidence="2">
    <location>
        <begin position="192"/>
        <end position="218"/>
    </location>
</feature>
<evidence type="ECO:0000256" key="1">
    <source>
        <dbReference type="SAM" id="MobiDB-lite"/>
    </source>
</evidence>
<dbReference type="EMBL" id="JPKZ01003062">
    <property type="protein sequence ID" value="KHN73728.1"/>
    <property type="molecule type" value="Genomic_DNA"/>
</dbReference>
<name>A0A0B2UWI6_TOXCA</name>